<reference evidence="11 12" key="1">
    <citation type="submission" date="2020-05" db="EMBL/GenBank/DDBJ databases">
        <title>Parvularcula mediterraneae sp. nov., isolated from polypropylene straw from shallow seawater of the seashore of Laganas in Zakynthos island, Greece.</title>
        <authorList>
            <person name="Szabo I."/>
            <person name="Al-Omari J."/>
            <person name="Rado J."/>
            <person name="Szerdahelyi G.S."/>
        </authorList>
    </citation>
    <scope>NUCLEOTIDE SEQUENCE [LARGE SCALE GENOMIC DNA]</scope>
    <source>
        <strain evidence="11 12">ZS-1/3</strain>
    </source>
</reference>
<keyword evidence="10" id="KW-0503">Monooxygenase</keyword>
<evidence type="ECO:0000256" key="3">
    <source>
        <dbReference type="ARBA" id="ARBA00022692"/>
    </source>
</evidence>
<dbReference type="PROSITE" id="PS00086">
    <property type="entry name" value="CYTOCHROME_P450"/>
    <property type="match status" value="1"/>
</dbReference>
<dbReference type="GO" id="GO:0016020">
    <property type="term" value="C:membrane"/>
    <property type="evidence" value="ECO:0007669"/>
    <property type="project" value="UniProtKB-SubCell"/>
</dbReference>
<dbReference type="PANTHER" id="PTHR24282:SF211">
    <property type="entry name" value="CYTOCHROME P450-RELATED"/>
    <property type="match status" value="1"/>
</dbReference>
<sequence>MTNLRPPMPEPKDKANALQKLWASFDSSISGFAAGAYRTLTITKIRTPNLPIEQVKRAFLVRDPEWIREILVKRYADFPKSKQTRKMLGWLAGGSMFTSNGDDWLYQRRIIDQAFTNAGVKAVLPLMLDAVDASLNRITGRGSATFDVTEETNLFAGDIIYRTLFSEEIARDDANRMFGAFEAYQRAAYQFGISWSLGVPEFLNPQAGMLKRNGKIIREELIKPIDRRLSAIEAGEETPQNDILGSLISCSDPETGKRFDRGELHDHISAFFLAGHETSAVSLGWSLYLLAKDQEMQDAVRREVLEALPEGRPAFSDVRKFQLARNTFREALRLYPPVAYINRDATKEEKMRKHELCPGDLASIPVWLMHRNEEIWEQPHEFCPHRFADHDQKEAISSAYLPFGLGARVCVGASFATQEAVLFLAMCLRQFRVEPVEGHTPDPMARLTIRSRNGIVLKFVPLDDKA</sequence>
<dbReference type="InterPro" id="IPR001128">
    <property type="entry name" value="Cyt_P450"/>
</dbReference>
<keyword evidence="12" id="KW-1185">Reference proteome</keyword>
<evidence type="ECO:0000256" key="5">
    <source>
        <dbReference type="ARBA" id="ARBA00022989"/>
    </source>
</evidence>
<evidence type="ECO:0000313" key="12">
    <source>
        <dbReference type="Proteomes" id="UP000536835"/>
    </source>
</evidence>
<comment type="subcellular location">
    <subcellularLocation>
        <location evidence="1">Membrane</location>
    </subcellularLocation>
</comment>
<comment type="cofactor">
    <cofactor evidence="9">
        <name>heme</name>
        <dbReference type="ChEBI" id="CHEBI:30413"/>
    </cofactor>
</comment>
<keyword evidence="8" id="KW-0472">Membrane</keyword>
<dbReference type="EMBL" id="JABFCX010000003">
    <property type="protein sequence ID" value="NNU16651.1"/>
    <property type="molecule type" value="Genomic_DNA"/>
</dbReference>
<dbReference type="PANTHER" id="PTHR24282">
    <property type="entry name" value="CYTOCHROME P450 FAMILY MEMBER"/>
    <property type="match status" value="1"/>
</dbReference>
<dbReference type="RefSeq" id="WP_173199314.1">
    <property type="nucleotide sequence ID" value="NZ_JABFCX010000003.1"/>
</dbReference>
<dbReference type="InterPro" id="IPR002401">
    <property type="entry name" value="Cyt_P450_E_grp-I"/>
</dbReference>
<dbReference type="Proteomes" id="UP000536835">
    <property type="component" value="Unassembled WGS sequence"/>
</dbReference>
<evidence type="ECO:0000256" key="9">
    <source>
        <dbReference type="PIRSR" id="PIRSR602401-1"/>
    </source>
</evidence>
<dbReference type="GO" id="GO:0020037">
    <property type="term" value="F:heme binding"/>
    <property type="evidence" value="ECO:0007669"/>
    <property type="project" value="InterPro"/>
</dbReference>
<feature type="binding site" description="axial binding residue" evidence="9">
    <location>
        <position position="410"/>
    </location>
    <ligand>
        <name>heme</name>
        <dbReference type="ChEBI" id="CHEBI:30413"/>
    </ligand>
    <ligandPart>
        <name>Fe</name>
        <dbReference type="ChEBI" id="CHEBI:18248"/>
    </ligandPart>
</feature>
<dbReference type="InterPro" id="IPR036396">
    <property type="entry name" value="Cyt_P450_sf"/>
</dbReference>
<accession>A0A7Y3RM62</accession>
<dbReference type="SUPFAM" id="SSF48264">
    <property type="entry name" value="Cytochrome P450"/>
    <property type="match status" value="1"/>
</dbReference>
<dbReference type="PRINTS" id="PR00385">
    <property type="entry name" value="P450"/>
</dbReference>
<dbReference type="InterPro" id="IPR050665">
    <property type="entry name" value="Cytochrome_P450_Monooxygen"/>
</dbReference>
<dbReference type="GO" id="GO:0016705">
    <property type="term" value="F:oxidoreductase activity, acting on paired donors, with incorporation or reduction of molecular oxygen"/>
    <property type="evidence" value="ECO:0007669"/>
    <property type="project" value="InterPro"/>
</dbReference>
<evidence type="ECO:0000256" key="2">
    <source>
        <dbReference type="ARBA" id="ARBA00022617"/>
    </source>
</evidence>
<organism evidence="11 12">
    <name type="scientific">Parvularcula mediterranea</name>
    <dbReference type="NCBI Taxonomy" id="2732508"/>
    <lineage>
        <taxon>Bacteria</taxon>
        <taxon>Pseudomonadati</taxon>
        <taxon>Pseudomonadota</taxon>
        <taxon>Alphaproteobacteria</taxon>
        <taxon>Parvularculales</taxon>
        <taxon>Parvularculaceae</taxon>
        <taxon>Parvularcula</taxon>
    </lineage>
</organism>
<dbReference type="Gene3D" id="1.10.630.10">
    <property type="entry name" value="Cytochrome P450"/>
    <property type="match status" value="1"/>
</dbReference>
<keyword evidence="4 9" id="KW-0479">Metal-binding</keyword>
<dbReference type="GO" id="GO:0004497">
    <property type="term" value="F:monooxygenase activity"/>
    <property type="evidence" value="ECO:0007669"/>
    <property type="project" value="UniProtKB-KW"/>
</dbReference>
<evidence type="ECO:0000256" key="7">
    <source>
        <dbReference type="ARBA" id="ARBA00023004"/>
    </source>
</evidence>
<dbReference type="GO" id="GO:0005506">
    <property type="term" value="F:iron ion binding"/>
    <property type="evidence" value="ECO:0007669"/>
    <property type="project" value="InterPro"/>
</dbReference>
<evidence type="ECO:0000313" key="11">
    <source>
        <dbReference type="EMBL" id="NNU16651.1"/>
    </source>
</evidence>
<dbReference type="Pfam" id="PF00067">
    <property type="entry name" value="p450"/>
    <property type="match status" value="1"/>
</dbReference>
<keyword evidence="7 9" id="KW-0408">Iron</keyword>
<evidence type="ECO:0000256" key="6">
    <source>
        <dbReference type="ARBA" id="ARBA00023002"/>
    </source>
</evidence>
<keyword evidence="2 9" id="KW-0349">Heme</keyword>
<comment type="similarity">
    <text evidence="10">Belongs to the cytochrome P450 family.</text>
</comment>
<protein>
    <submittedName>
        <fullName evidence="11">Cytochrome P450</fullName>
    </submittedName>
</protein>
<dbReference type="AlphaFoldDB" id="A0A7Y3RM62"/>
<name>A0A7Y3RM62_9PROT</name>
<evidence type="ECO:0000256" key="10">
    <source>
        <dbReference type="RuleBase" id="RU000461"/>
    </source>
</evidence>
<proteinExistence type="inferred from homology"/>
<keyword evidence="3" id="KW-0812">Transmembrane</keyword>
<gene>
    <name evidence="11" type="ORF">HK107_09995</name>
</gene>
<keyword evidence="5" id="KW-1133">Transmembrane helix</keyword>
<dbReference type="PRINTS" id="PR00463">
    <property type="entry name" value="EP450I"/>
</dbReference>
<evidence type="ECO:0000256" key="4">
    <source>
        <dbReference type="ARBA" id="ARBA00022723"/>
    </source>
</evidence>
<dbReference type="InterPro" id="IPR017972">
    <property type="entry name" value="Cyt_P450_CS"/>
</dbReference>
<evidence type="ECO:0000256" key="1">
    <source>
        <dbReference type="ARBA" id="ARBA00004370"/>
    </source>
</evidence>
<comment type="caution">
    <text evidence="11">The sequence shown here is derived from an EMBL/GenBank/DDBJ whole genome shotgun (WGS) entry which is preliminary data.</text>
</comment>
<keyword evidence="6 10" id="KW-0560">Oxidoreductase</keyword>
<evidence type="ECO:0000256" key="8">
    <source>
        <dbReference type="ARBA" id="ARBA00023136"/>
    </source>
</evidence>